<keyword evidence="6 11" id="KW-0067">ATP-binding</keyword>
<comment type="subcellular location">
    <subcellularLocation>
        <location evidence="1">Membrane</location>
    </subcellularLocation>
</comment>
<protein>
    <recommendedName>
        <fullName evidence="8">Peroxisomal ATPase PEX6</fullName>
    </recommendedName>
    <alternativeName>
        <fullName evidence="9">Peroxin-6</fullName>
    </alternativeName>
</protein>
<dbReference type="AlphaFoldDB" id="A0A3M7S8A3"/>
<comment type="similarity">
    <text evidence="2 11">Belongs to the AAA ATPase family.</text>
</comment>
<evidence type="ECO:0000313" key="14">
    <source>
        <dbReference type="Proteomes" id="UP000276133"/>
    </source>
</evidence>
<keyword evidence="5" id="KW-0378">Hydrolase</keyword>
<evidence type="ECO:0000256" key="8">
    <source>
        <dbReference type="ARBA" id="ARBA00034811"/>
    </source>
</evidence>
<dbReference type="SMART" id="SM00382">
    <property type="entry name" value="AAA"/>
    <property type="match status" value="1"/>
</dbReference>
<dbReference type="InterPro" id="IPR050168">
    <property type="entry name" value="AAA_ATPase_domain"/>
</dbReference>
<comment type="caution">
    <text evidence="13">The sequence shown here is derived from an EMBL/GenBank/DDBJ whole genome shotgun (WGS) entry which is preliminary data.</text>
</comment>
<dbReference type="GO" id="GO:0016558">
    <property type="term" value="P:protein import into peroxisome matrix"/>
    <property type="evidence" value="ECO:0007669"/>
    <property type="project" value="TreeGrafter"/>
</dbReference>
<evidence type="ECO:0000256" key="9">
    <source>
        <dbReference type="ARBA" id="ARBA00034920"/>
    </source>
</evidence>
<evidence type="ECO:0000256" key="10">
    <source>
        <dbReference type="ARBA" id="ARBA00048778"/>
    </source>
</evidence>
<dbReference type="OrthoDB" id="2187at2759"/>
<proteinExistence type="inferred from homology"/>
<dbReference type="PROSITE" id="PS00674">
    <property type="entry name" value="AAA"/>
    <property type="match status" value="1"/>
</dbReference>
<dbReference type="InterPro" id="IPR003959">
    <property type="entry name" value="ATPase_AAA_core"/>
</dbReference>
<name>A0A3M7S8A3_BRAPC</name>
<evidence type="ECO:0000256" key="5">
    <source>
        <dbReference type="ARBA" id="ARBA00022801"/>
    </source>
</evidence>
<dbReference type="EMBL" id="REGN01001879">
    <property type="protein sequence ID" value="RNA31919.1"/>
    <property type="molecule type" value="Genomic_DNA"/>
</dbReference>
<keyword evidence="14" id="KW-1185">Reference proteome</keyword>
<dbReference type="SUPFAM" id="SSF52540">
    <property type="entry name" value="P-loop containing nucleoside triphosphate hydrolases"/>
    <property type="match status" value="1"/>
</dbReference>
<dbReference type="PANTHER" id="PTHR23077:SF9">
    <property type="entry name" value="PEROXISOMAL ATPASE PEX6"/>
    <property type="match status" value="1"/>
</dbReference>
<evidence type="ECO:0000256" key="3">
    <source>
        <dbReference type="ARBA" id="ARBA00022593"/>
    </source>
</evidence>
<dbReference type="Gene3D" id="3.40.50.300">
    <property type="entry name" value="P-loop containing nucleotide triphosphate hydrolases"/>
    <property type="match status" value="1"/>
</dbReference>
<accession>A0A3M7S8A3</accession>
<evidence type="ECO:0000256" key="4">
    <source>
        <dbReference type="ARBA" id="ARBA00022741"/>
    </source>
</evidence>
<keyword evidence="4 11" id="KW-0547">Nucleotide-binding</keyword>
<dbReference type="Gene3D" id="1.10.8.60">
    <property type="match status" value="1"/>
</dbReference>
<dbReference type="CDD" id="cd19511">
    <property type="entry name" value="RecA-like_CDC48_r2-like"/>
    <property type="match status" value="1"/>
</dbReference>
<dbReference type="Proteomes" id="UP000276133">
    <property type="component" value="Unassembled WGS sequence"/>
</dbReference>
<evidence type="ECO:0000313" key="13">
    <source>
        <dbReference type="EMBL" id="RNA31919.1"/>
    </source>
</evidence>
<evidence type="ECO:0000256" key="6">
    <source>
        <dbReference type="ARBA" id="ARBA00022840"/>
    </source>
</evidence>
<dbReference type="GO" id="GO:0005829">
    <property type="term" value="C:cytosol"/>
    <property type="evidence" value="ECO:0007669"/>
    <property type="project" value="TreeGrafter"/>
</dbReference>
<evidence type="ECO:0000256" key="7">
    <source>
        <dbReference type="ARBA" id="ARBA00023136"/>
    </source>
</evidence>
<organism evidence="13 14">
    <name type="scientific">Brachionus plicatilis</name>
    <name type="common">Marine rotifer</name>
    <name type="synonym">Brachionus muelleri</name>
    <dbReference type="NCBI Taxonomy" id="10195"/>
    <lineage>
        <taxon>Eukaryota</taxon>
        <taxon>Metazoa</taxon>
        <taxon>Spiralia</taxon>
        <taxon>Gnathifera</taxon>
        <taxon>Rotifera</taxon>
        <taxon>Eurotatoria</taxon>
        <taxon>Monogononta</taxon>
        <taxon>Pseudotrocha</taxon>
        <taxon>Ploima</taxon>
        <taxon>Brachionidae</taxon>
        <taxon>Brachionus</taxon>
    </lineage>
</organism>
<comment type="catalytic activity">
    <reaction evidence="10">
        <text>ATP + H2O = ADP + phosphate + H(+)</text>
        <dbReference type="Rhea" id="RHEA:13065"/>
        <dbReference type="ChEBI" id="CHEBI:15377"/>
        <dbReference type="ChEBI" id="CHEBI:15378"/>
        <dbReference type="ChEBI" id="CHEBI:30616"/>
        <dbReference type="ChEBI" id="CHEBI:43474"/>
        <dbReference type="ChEBI" id="CHEBI:456216"/>
    </reaction>
    <physiologicalReaction direction="left-to-right" evidence="10">
        <dbReference type="Rhea" id="RHEA:13066"/>
    </physiologicalReaction>
</comment>
<evidence type="ECO:0000259" key="12">
    <source>
        <dbReference type="SMART" id="SM00382"/>
    </source>
</evidence>
<keyword evidence="3" id="KW-0962">Peroxisome biogenesis</keyword>
<keyword evidence="7" id="KW-0472">Membrane</keyword>
<gene>
    <name evidence="13" type="ORF">BpHYR1_026427</name>
</gene>
<dbReference type="InterPro" id="IPR003960">
    <property type="entry name" value="ATPase_AAA_CS"/>
</dbReference>
<dbReference type="InterPro" id="IPR027417">
    <property type="entry name" value="P-loop_NTPase"/>
</dbReference>
<evidence type="ECO:0000256" key="1">
    <source>
        <dbReference type="ARBA" id="ARBA00004370"/>
    </source>
</evidence>
<dbReference type="Pfam" id="PF00004">
    <property type="entry name" value="AAA"/>
    <property type="match status" value="1"/>
</dbReference>
<feature type="domain" description="AAA+ ATPase" evidence="12">
    <location>
        <begin position="120"/>
        <end position="264"/>
    </location>
</feature>
<evidence type="ECO:0000256" key="11">
    <source>
        <dbReference type="RuleBase" id="RU003651"/>
    </source>
</evidence>
<dbReference type="GO" id="GO:0005524">
    <property type="term" value="F:ATP binding"/>
    <property type="evidence" value="ECO:0007669"/>
    <property type="project" value="UniProtKB-KW"/>
</dbReference>
<dbReference type="GO" id="GO:0005778">
    <property type="term" value="C:peroxisomal membrane"/>
    <property type="evidence" value="ECO:0007669"/>
    <property type="project" value="TreeGrafter"/>
</dbReference>
<reference evidence="13 14" key="1">
    <citation type="journal article" date="2018" name="Sci. Rep.">
        <title>Genomic signatures of local adaptation to the degree of environmental predictability in rotifers.</title>
        <authorList>
            <person name="Franch-Gras L."/>
            <person name="Hahn C."/>
            <person name="Garcia-Roger E.M."/>
            <person name="Carmona M.J."/>
            <person name="Serra M."/>
            <person name="Gomez A."/>
        </authorList>
    </citation>
    <scope>NUCLEOTIDE SEQUENCE [LARGE SCALE GENOMIC DNA]</scope>
    <source>
        <strain evidence="13">HYR1</strain>
    </source>
</reference>
<dbReference type="PANTHER" id="PTHR23077">
    <property type="entry name" value="AAA-FAMILY ATPASE"/>
    <property type="match status" value="1"/>
</dbReference>
<dbReference type="InterPro" id="IPR003593">
    <property type="entry name" value="AAA+_ATPase"/>
</dbReference>
<dbReference type="STRING" id="10195.A0A3M7S8A3"/>
<dbReference type="GO" id="GO:0016887">
    <property type="term" value="F:ATP hydrolysis activity"/>
    <property type="evidence" value="ECO:0007669"/>
    <property type="project" value="InterPro"/>
</dbReference>
<sequence>MFDLSSLNEQQRCEFLKHQLDGLDEREIDYLVKKTSGLYFGEMSTLRDLVKSSGGSFDEQLEKFQSNRKFQQENKLKIDSVKWGDVGGLGDIKELITDTILLPLKYPGLFKSTESQLGITRSGILLYGPPGTGKTLLAKAISNECALNFLSVKGPELLDMYVGQTEQNVRNLFEKARLNSPCILFFDELDSLAPVRGRAGDSGGVMDRVVSQLLTEIDGMDKLNSHEEISHIFLIGATNRPDLIDQSLLRPGRFDKLVYVPIAKTFEERFKIFDALTKKLPIDALFDKEEFIKRKCPNNLSGADFYAITNKARQNAIKRIISASEIATDNQDEVIKEEDFVKCLEDFNANLSDQELVIYENYFNKFSNKN</sequence>
<dbReference type="FunFam" id="3.40.50.300:FF:000109">
    <property type="entry name" value="Peroxisomal biogenesis factor 6"/>
    <property type="match status" value="1"/>
</dbReference>
<evidence type="ECO:0000256" key="2">
    <source>
        <dbReference type="ARBA" id="ARBA00006914"/>
    </source>
</evidence>